<dbReference type="InterPro" id="IPR029061">
    <property type="entry name" value="THDP-binding"/>
</dbReference>
<evidence type="ECO:0000259" key="7">
    <source>
        <dbReference type="SMART" id="SM00861"/>
    </source>
</evidence>
<sequence length="414" mass="43834">MLTGRRHLMHRLRQQKGLSGFLTRKESIYDSFGAGHSSTSISALQGMYVAHRLQKRDKGLYVAVIGDGGLTGGMAYEALNACGFLRSPILIILNDNQQVSLPTGTNTAGGTAPASAVSRHMRRLKNRISLIQQQQQQQEEQQQQQDVAAVHAPGQGEPGVASFFGGLGFEYMGPVDGHDVLNLVSILQKIKSEGLKRPTVLHLKTEKGFIIDRAGLVGADGSTHQGSFDLSFLGNLPNFTVMAPSDEYELLRMLKTVYLMDSGPSALRFPRSPCFGLETLNSKLGHNIKELPSDPEPLPIGKGRILLHANPNAKYKVALLSIGTLLLDAVNAAAILQQINSIPKPEHAAAAVAAAEAAAAAEANAAAAAAAAAATASATAARGSSGAYSNLATGLTQPVLQQLQQQLQQQQLQA</sequence>
<accession>U6MF03</accession>
<keyword evidence="4" id="KW-0808">Transferase</keyword>
<dbReference type="OMA" id="GMYVAHR"/>
<reference evidence="8" key="1">
    <citation type="submission" date="2013-10" db="EMBL/GenBank/DDBJ databases">
        <title>Genomic analysis of the causative agents of coccidiosis in chickens.</title>
        <authorList>
            <person name="Reid A.J."/>
            <person name="Blake D."/>
            <person name="Billington K."/>
            <person name="Browne H."/>
            <person name="Dunn M."/>
            <person name="Hung S."/>
            <person name="Kawahara F."/>
            <person name="Miranda-Saavedra D."/>
            <person name="Mourier T."/>
            <person name="Nagra H."/>
            <person name="Otto T.D."/>
            <person name="Rawlings N."/>
            <person name="Sanchez A."/>
            <person name="Sanders M."/>
            <person name="Subramaniam C."/>
            <person name="Tay Y."/>
            <person name="Dear P."/>
            <person name="Doerig C."/>
            <person name="Gruber A."/>
            <person name="Parkinson J."/>
            <person name="Shirley M."/>
            <person name="Wan K.L."/>
            <person name="Berriman M."/>
            <person name="Tomley F."/>
            <person name="Pain A."/>
        </authorList>
    </citation>
    <scope>NUCLEOTIDE SEQUENCE [LARGE SCALE GENOMIC DNA]</scope>
    <source>
        <strain evidence="8">Weybridge</strain>
    </source>
</reference>
<dbReference type="SUPFAM" id="SSF52518">
    <property type="entry name" value="Thiamin diphosphate-binding fold (THDP-binding)"/>
    <property type="match status" value="2"/>
</dbReference>
<evidence type="ECO:0000256" key="5">
    <source>
        <dbReference type="ARBA" id="ARBA00022842"/>
    </source>
</evidence>
<organism evidence="8 9">
    <name type="scientific">Eimeria maxima</name>
    <name type="common">Coccidian parasite</name>
    <dbReference type="NCBI Taxonomy" id="5804"/>
    <lineage>
        <taxon>Eukaryota</taxon>
        <taxon>Sar</taxon>
        <taxon>Alveolata</taxon>
        <taxon>Apicomplexa</taxon>
        <taxon>Conoidasida</taxon>
        <taxon>Coccidia</taxon>
        <taxon>Eucoccidiorida</taxon>
        <taxon>Eimeriorina</taxon>
        <taxon>Eimeriidae</taxon>
        <taxon>Eimeria</taxon>
    </lineage>
</organism>
<name>U6MF03_EIMMA</name>
<dbReference type="AlphaFoldDB" id="U6MF03"/>
<dbReference type="PANTHER" id="PTHR43322:SF5">
    <property type="entry name" value="1-DEOXY-D-XYLULOSE-5-PHOSPHATE SYNTHASE, CHLOROPLASTIC"/>
    <property type="match status" value="1"/>
</dbReference>
<evidence type="ECO:0000256" key="3">
    <source>
        <dbReference type="ARBA" id="ARBA00011738"/>
    </source>
</evidence>
<keyword evidence="6" id="KW-0786">Thiamine pyrophosphate</keyword>
<evidence type="ECO:0000256" key="4">
    <source>
        <dbReference type="ARBA" id="ARBA00022679"/>
    </source>
</evidence>
<dbReference type="Proteomes" id="UP000030763">
    <property type="component" value="Unassembled WGS sequence"/>
</dbReference>
<dbReference type="GO" id="GO:0016114">
    <property type="term" value="P:terpenoid biosynthetic process"/>
    <property type="evidence" value="ECO:0007669"/>
    <property type="project" value="InterPro"/>
</dbReference>
<evidence type="ECO:0000256" key="1">
    <source>
        <dbReference type="ARBA" id="ARBA00001946"/>
    </source>
</evidence>
<dbReference type="VEuPathDB" id="ToxoDB:EMWEY_00043210"/>
<gene>
    <name evidence="8" type="ORF">EMWEY_00043210</name>
</gene>
<dbReference type="InterPro" id="IPR005475">
    <property type="entry name" value="Transketolase-like_Pyr-bd"/>
</dbReference>
<evidence type="ECO:0000256" key="2">
    <source>
        <dbReference type="ARBA" id="ARBA00001964"/>
    </source>
</evidence>
<comment type="cofactor">
    <cofactor evidence="2">
        <name>thiamine diphosphate</name>
        <dbReference type="ChEBI" id="CHEBI:58937"/>
    </cofactor>
</comment>
<reference evidence="8" key="2">
    <citation type="submission" date="2013-10" db="EMBL/GenBank/DDBJ databases">
        <authorList>
            <person name="Aslett M."/>
        </authorList>
    </citation>
    <scope>NUCLEOTIDE SEQUENCE [LARGE SCALE GENOMIC DNA]</scope>
    <source>
        <strain evidence="8">Weybridge</strain>
    </source>
</reference>
<proteinExistence type="predicted"/>
<feature type="domain" description="Transketolase-like pyrimidine-binding" evidence="7">
    <location>
        <begin position="107"/>
        <end position="277"/>
    </location>
</feature>
<dbReference type="PANTHER" id="PTHR43322">
    <property type="entry name" value="1-D-DEOXYXYLULOSE 5-PHOSPHATE SYNTHASE-RELATED"/>
    <property type="match status" value="1"/>
</dbReference>
<dbReference type="SMART" id="SM00861">
    <property type="entry name" value="Transket_pyr"/>
    <property type="match status" value="1"/>
</dbReference>
<keyword evidence="9" id="KW-1185">Reference proteome</keyword>
<comment type="subunit">
    <text evidence="3">Homodimer.</text>
</comment>
<comment type="cofactor">
    <cofactor evidence="1">
        <name>Mg(2+)</name>
        <dbReference type="ChEBI" id="CHEBI:18420"/>
    </cofactor>
</comment>
<dbReference type="GeneID" id="25338307"/>
<evidence type="ECO:0000313" key="9">
    <source>
        <dbReference type="Proteomes" id="UP000030763"/>
    </source>
</evidence>
<dbReference type="Pfam" id="PF02779">
    <property type="entry name" value="Transket_pyr"/>
    <property type="match status" value="1"/>
</dbReference>
<evidence type="ECO:0000256" key="6">
    <source>
        <dbReference type="ARBA" id="ARBA00023052"/>
    </source>
</evidence>
<dbReference type="InterPro" id="IPR005477">
    <property type="entry name" value="Dxylulose-5-P_synthase"/>
</dbReference>
<dbReference type="RefSeq" id="XP_013338278.1">
    <property type="nucleotide sequence ID" value="XM_013482824.1"/>
</dbReference>
<evidence type="ECO:0000313" key="8">
    <source>
        <dbReference type="EMBL" id="CDJ61628.1"/>
    </source>
</evidence>
<dbReference type="EMBL" id="HG722159">
    <property type="protein sequence ID" value="CDJ61628.1"/>
    <property type="molecule type" value="Genomic_DNA"/>
</dbReference>
<dbReference type="GO" id="GO:0008661">
    <property type="term" value="F:1-deoxy-D-xylulose-5-phosphate synthase activity"/>
    <property type="evidence" value="ECO:0007669"/>
    <property type="project" value="InterPro"/>
</dbReference>
<keyword evidence="5" id="KW-0460">Magnesium</keyword>
<dbReference type="Gene3D" id="3.40.50.970">
    <property type="match status" value="2"/>
</dbReference>
<protein>
    <submittedName>
        <fullName evidence="8">1-deoxy-D-xylulose 5-phosphate synthase, putative</fullName>
    </submittedName>
</protein>
<dbReference type="OrthoDB" id="10266385at2759"/>
<dbReference type="Pfam" id="PF13292">
    <property type="entry name" value="DXP_synthase_N"/>
    <property type="match status" value="1"/>
</dbReference>